<dbReference type="Proteomes" id="UP001527099">
    <property type="component" value="Unassembled WGS sequence"/>
</dbReference>
<gene>
    <name evidence="2" type="ORF">M5X19_37135</name>
</gene>
<keyword evidence="1" id="KW-0812">Transmembrane</keyword>
<evidence type="ECO:0000313" key="2">
    <source>
        <dbReference type="EMBL" id="MCY9698419.1"/>
    </source>
</evidence>
<organism evidence="2 3">
    <name type="scientific">Paenibacillus alginolyticus</name>
    <dbReference type="NCBI Taxonomy" id="59839"/>
    <lineage>
        <taxon>Bacteria</taxon>
        <taxon>Bacillati</taxon>
        <taxon>Bacillota</taxon>
        <taxon>Bacilli</taxon>
        <taxon>Bacillales</taxon>
        <taxon>Paenibacillaceae</taxon>
        <taxon>Paenibacillus</taxon>
    </lineage>
</organism>
<evidence type="ECO:0000256" key="1">
    <source>
        <dbReference type="SAM" id="Phobius"/>
    </source>
</evidence>
<dbReference type="EMBL" id="JAMDMX010000259">
    <property type="protein sequence ID" value="MCY9698419.1"/>
    <property type="molecule type" value="Genomic_DNA"/>
</dbReference>
<sequence length="70" mass="8189">YGLAVTLSVYENFLFALIFIKFYFVIFLIILFIRIENKLIIAMIHPHFIMKSDFFTCVLYIFINSGVGSV</sequence>
<keyword evidence="1" id="KW-1133">Transmembrane helix</keyword>
<proteinExistence type="predicted"/>
<name>A0ABT4GQE7_9BACL</name>
<feature type="transmembrane region" description="Helical" evidence="1">
    <location>
        <begin position="12"/>
        <end position="33"/>
    </location>
</feature>
<keyword evidence="1" id="KW-0472">Membrane</keyword>
<feature type="non-terminal residue" evidence="2">
    <location>
        <position position="1"/>
    </location>
</feature>
<evidence type="ECO:0000313" key="3">
    <source>
        <dbReference type="Proteomes" id="UP001527099"/>
    </source>
</evidence>
<evidence type="ECO:0008006" key="4">
    <source>
        <dbReference type="Google" id="ProtNLM"/>
    </source>
</evidence>
<dbReference type="RefSeq" id="WP_268618835.1">
    <property type="nucleotide sequence ID" value="NZ_JAMDMX010000259.1"/>
</dbReference>
<reference evidence="2 3" key="1">
    <citation type="submission" date="2022-05" db="EMBL/GenBank/DDBJ databases">
        <title>Genome Sequencing of Bee-Associated Microbes.</title>
        <authorList>
            <person name="Dunlap C."/>
        </authorList>
    </citation>
    <scope>NUCLEOTIDE SEQUENCE [LARGE SCALE GENOMIC DNA]</scope>
    <source>
        <strain evidence="2 3">NRRL B-14421</strain>
    </source>
</reference>
<accession>A0ABT4GQE7</accession>
<protein>
    <recommendedName>
        <fullName evidence="4">NADH dehydrogenase subunit 1</fullName>
    </recommendedName>
</protein>
<keyword evidence="3" id="KW-1185">Reference proteome</keyword>
<comment type="caution">
    <text evidence="2">The sequence shown here is derived from an EMBL/GenBank/DDBJ whole genome shotgun (WGS) entry which is preliminary data.</text>
</comment>